<feature type="region of interest" description="Disordered" evidence="4">
    <location>
        <begin position="153"/>
        <end position="181"/>
    </location>
</feature>
<evidence type="ECO:0000256" key="4">
    <source>
        <dbReference type="SAM" id="MobiDB-lite"/>
    </source>
</evidence>
<keyword evidence="6" id="KW-1185">Reference proteome</keyword>
<evidence type="ECO:0000313" key="5">
    <source>
        <dbReference type="EMBL" id="URD83303.1"/>
    </source>
</evidence>
<dbReference type="Gene3D" id="1.25.40.20">
    <property type="entry name" value="Ankyrin repeat-containing domain"/>
    <property type="match status" value="1"/>
</dbReference>
<dbReference type="Pfam" id="PF00023">
    <property type="entry name" value="Ank"/>
    <property type="match status" value="1"/>
</dbReference>
<dbReference type="InterPro" id="IPR036770">
    <property type="entry name" value="Ankyrin_rpt-contain_sf"/>
</dbReference>
<feature type="region of interest" description="Disordered" evidence="4">
    <location>
        <begin position="331"/>
        <end position="398"/>
    </location>
</feature>
<evidence type="ECO:0000313" key="6">
    <source>
        <dbReference type="Proteomes" id="UP001055439"/>
    </source>
</evidence>
<feature type="compositionally biased region" description="Basic and acidic residues" evidence="4">
    <location>
        <begin position="352"/>
        <end position="378"/>
    </location>
</feature>
<name>A0A9E7ETU6_9LILI</name>
<evidence type="ECO:0000256" key="3">
    <source>
        <dbReference type="PROSITE-ProRule" id="PRU00023"/>
    </source>
</evidence>
<sequence>MSLEQTVSEKCLLERHDAIRSKCRGNCRSSSRIEAQGKYLQAIMERAQKSLCFDMNRLSGSLEATRAQLTDFDLPPSGLMGNGQSGLRREELGAEGGAVAGTHQGSSGEMLGGSQNPNAGVGNQLLESDSALAETSDAVMVRIESMLPTVSTTAHRAEMETRSGIEEEEPIPEGGSESSVLHAAARNGDLTTVESICNANPSPSILEIAIPGHLVIRFLCKNKADVGAAMDDTTAIHFAAQGSYYPLARPANRKALTPLHYAVQGSHLELIEYLVRKGASVTAMTKAGQTPIDRVSTEEVRALLVECKQPLTKDDKSTTILEVGDSVSKEHIKENNGGSFAEETANVDEEGVDTKEKRRGEAAADEDSSKPRKAKEAEMLGGSQNPNAGVGNQLLESDSALAETSDAVMVRIESMLPTV</sequence>
<dbReference type="SUPFAM" id="SSF48403">
    <property type="entry name" value="Ankyrin repeat"/>
    <property type="match status" value="1"/>
</dbReference>
<dbReference type="AlphaFoldDB" id="A0A9E7ETU6"/>
<dbReference type="EMBL" id="CP097503">
    <property type="protein sequence ID" value="URD83303.1"/>
    <property type="molecule type" value="Genomic_DNA"/>
</dbReference>
<accession>A0A9E7ETU6</accession>
<feature type="compositionally biased region" description="Polar residues" evidence="4">
    <location>
        <begin position="103"/>
        <end position="118"/>
    </location>
</feature>
<feature type="compositionally biased region" description="Basic and acidic residues" evidence="4">
    <location>
        <begin position="155"/>
        <end position="165"/>
    </location>
</feature>
<dbReference type="SMART" id="SM00248">
    <property type="entry name" value="ANK"/>
    <property type="match status" value="2"/>
</dbReference>
<feature type="repeat" description="ANK" evidence="3">
    <location>
        <begin position="254"/>
        <end position="286"/>
    </location>
</feature>
<keyword evidence="1" id="KW-0677">Repeat</keyword>
<dbReference type="PANTHER" id="PTHR24171:SF8">
    <property type="entry name" value="BRCA1-ASSOCIATED RING DOMAIN PROTEIN 1"/>
    <property type="match status" value="1"/>
</dbReference>
<feature type="region of interest" description="Disordered" evidence="4">
    <location>
        <begin position="98"/>
        <end position="123"/>
    </location>
</feature>
<dbReference type="PROSITE" id="PS50088">
    <property type="entry name" value="ANK_REPEAT"/>
    <property type="match status" value="1"/>
</dbReference>
<evidence type="ECO:0000256" key="2">
    <source>
        <dbReference type="ARBA" id="ARBA00023043"/>
    </source>
</evidence>
<dbReference type="PANTHER" id="PTHR24171">
    <property type="entry name" value="ANKYRIN REPEAT DOMAIN-CONTAINING PROTEIN 39-RELATED"/>
    <property type="match status" value="1"/>
</dbReference>
<evidence type="ECO:0000256" key="1">
    <source>
        <dbReference type="ARBA" id="ARBA00022737"/>
    </source>
</evidence>
<reference evidence="5" key="1">
    <citation type="submission" date="2022-05" db="EMBL/GenBank/DDBJ databases">
        <title>The Musa troglodytarum L. genome provides insights into the mechanism of non-climacteric behaviour and enrichment of carotenoids.</title>
        <authorList>
            <person name="Wang J."/>
        </authorList>
    </citation>
    <scope>NUCLEOTIDE SEQUENCE</scope>
    <source>
        <tissue evidence="5">Leaf</tissue>
    </source>
</reference>
<protein>
    <submittedName>
        <fullName evidence="5">Ankyrin repeat</fullName>
    </submittedName>
</protein>
<dbReference type="GO" id="GO:0085020">
    <property type="term" value="P:protein K6-linked ubiquitination"/>
    <property type="evidence" value="ECO:0007669"/>
    <property type="project" value="TreeGrafter"/>
</dbReference>
<dbReference type="PROSITE" id="PS50297">
    <property type="entry name" value="ANK_REP_REGION"/>
    <property type="match status" value="1"/>
</dbReference>
<dbReference type="OrthoDB" id="539213at2759"/>
<proteinExistence type="predicted"/>
<dbReference type="Proteomes" id="UP001055439">
    <property type="component" value="Chromosome 10"/>
</dbReference>
<dbReference type="InterPro" id="IPR002110">
    <property type="entry name" value="Ankyrin_rpt"/>
</dbReference>
<dbReference type="GO" id="GO:0004842">
    <property type="term" value="F:ubiquitin-protein transferase activity"/>
    <property type="evidence" value="ECO:0007669"/>
    <property type="project" value="TreeGrafter"/>
</dbReference>
<gene>
    <name evidence="5" type="ORF">MUK42_03255</name>
</gene>
<organism evidence="5 6">
    <name type="scientific">Musa troglodytarum</name>
    <name type="common">fe'i banana</name>
    <dbReference type="NCBI Taxonomy" id="320322"/>
    <lineage>
        <taxon>Eukaryota</taxon>
        <taxon>Viridiplantae</taxon>
        <taxon>Streptophyta</taxon>
        <taxon>Embryophyta</taxon>
        <taxon>Tracheophyta</taxon>
        <taxon>Spermatophyta</taxon>
        <taxon>Magnoliopsida</taxon>
        <taxon>Liliopsida</taxon>
        <taxon>Zingiberales</taxon>
        <taxon>Musaceae</taxon>
        <taxon>Musa</taxon>
    </lineage>
</organism>
<keyword evidence="2 3" id="KW-0040">ANK repeat</keyword>